<accession>A0A0X3TUI9</accession>
<keyword evidence="3" id="KW-1185">Reference proteome</keyword>
<dbReference type="PROSITE" id="PS51257">
    <property type="entry name" value="PROKAR_LIPOPROTEIN"/>
    <property type="match status" value="1"/>
</dbReference>
<protein>
    <recommendedName>
        <fullName evidence="4">Glycine zipper family protein</fullName>
    </recommendedName>
</protein>
<organism evidence="2 3">
    <name type="scientific">Ruegeria profundi</name>
    <dbReference type="NCBI Taxonomy" id="1685378"/>
    <lineage>
        <taxon>Bacteria</taxon>
        <taxon>Pseudomonadati</taxon>
        <taxon>Pseudomonadota</taxon>
        <taxon>Alphaproteobacteria</taxon>
        <taxon>Rhodobacterales</taxon>
        <taxon>Roseobacteraceae</taxon>
        <taxon>Ruegeria</taxon>
    </lineage>
</organism>
<comment type="caution">
    <text evidence="2">The sequence shown here is derived from an EMBL/GenBank/DDBJ whole genome shotgun (WGS) entry which is preliminary data.</text>
</comment>
<dbReference type="OrthoDB" id="7067979at2"/>
<dbReference type="Proteomes" id="UP000053690">
    <property type="component" value="Unassembled WGS sequence"/>
</dbReference>
<dbReference type="EMBL" id="LQBP01000004">
    <property type="protein sequence ID" value="KUJ79377.1"/>
    <property type="molecule type" value="Genomic_DNA"/>
</dbReference>
<feature type="chain" id="PRO_5007054478" description="Glycine zipper family protein" evidence="1">
    <location>
        <begin position="20"/>
        <end position="126"/>
    </location>
</feature>
<reference evidence="3" key="1">
    <citation type="submission" date="2015-12" db="EMBL/GenBank/DDBJ databases">
        <authorList>
            <person name="Zhang G."/>
            <person name="Stingl U."/>
        </authorList>
    </citation>
    <scope>NUCLEOTIDE SEQUENCE [LARGE SCALE GENOMIC DNA]</scope>
    <source>
        <strain evidence="3">ZGT108</strain>
    </source>
</reference>
<gene>
    <name evidence="2" type="ORF">AVO44_09120</name>
</gene>
<name>A0A0X3TUI9_9RHOB</name>
<evidence type="ECO:0008006" key="4">
    <source>
        <dbReference type="Google" id="ProtNLM"/>
    </source>
</evidence>
<feature type="signal peptide" evidence="1">
    <location>
        <begin position="1"/>
        <end position="19"/>
    </location>
</feature>
<sequence>MTMPYRKFSLILPACLAIAACTNVGANYVPIIDGPVGPNYQSDLANCQALARTQGTVDGRTAGAAAVGAAGAAATTAIIQDSSDNLGRAAAAGALVGAGASAINNTQNQEVIVRNCMRGRGYNVVG</sequence>
<dbReference type="AlphaFoldDB" id="A0A0X3TUI9"/>
<keyword evidence="1" id="KW-0732">Signal</keyword>
<evidence type="ECO:0000313" key="3">
    <source>
        <dbReference type="Proteomes" id="UP000053690"/>
    </source>
</evidence>
<evidence type="ECO:0000313" key="2">
    <source>
        <dbReference type="EMBL" id="KUJ79377.1"/>
    </source>
</evidence>
<evidence type="ECO:0000256" key="1">
    <source>
        <dbReference type="SAM" id="SignalP"/>
    </source>
</evidence>
<dbReference type="STRING" id="1685378.AVO44_09120"/>
<proteinExistence type="predicted"/>